<keyword evidence="3" id="KW-1185">Reference proteome</keyword>
<dbReference type="KEGG" id="atl:Athai_33250"/>
<accession>A0A7R7DQT8</accession>
<keyword evidence="1" id="KW-0560">Oxidoreductase</keyword>
<sequence length="64" mass="6978">MVRRVVRPGVAARDALIDVEGHAHAGYRAAGDRTTLVLVRPDGYLGYLGYDPDDLAAYLARFGF</sequence>
<protein>
    <submittedName>
        <fullName evidence="2">Uncharacterized protein</fullName>
    </submittedName>
</protein>
<dbReference type="Proteomes" id="UP000611640">
    <property type="component" value="Chromosome"/>
</dbReference>
<evidence type="ECO:0000256" key="1">
    <source>
        <dbReference type="ARBA" id="ARBA00023002"/>
    </source>
</evidence>
<evidence type="ECO:0000313" key="2">
    <source>
        <dbReference type="EMBL" id="BCJ35822.1"/>
    </source>
</evidence>
<proteinExistence type="predicted"/>
<dbReference type="Gene3D" id="3.40.30.20">
    <property type="match status" value="1"/>
</dbReference>
<dbReference type="GO" id="GO:0016491">
    <property type="term" value="F:oxidoreductase activity"/>
    <property type="evidence" value="ECO:0007669"/>
    <property type="project" value="UniProtKB-KW"/>
</dbReference>
<reference evidence="2 3" key="1">
    <citation type="submission" date="2020-08" db="EMBL/GenBank/DDBJ databases">
        <title>Whole genome shotgun sequence of Actinocatenispora thailandica NBRC 105041.</title>
        <authorList>
            <person name="Komaki H."/>
            <person name="Tamura T."/>
        </authorList>
    </citation>
    <scope>NUCLEOTIDE SEQUENCE [LARGE SCALE GENOMIC DNA]</scope>
    <source>
        <strain evidence="2 3">NBRC 105041</strain>
    </source>
</reference>
<organism evidence="2 3">
    <name type="scientific">Actinocatenispora thailandica</name>
    <dbReference type="NCBI Taxonomy" id="227318"/>
    <lineage>
        <taxon>Bacteria</taxon>
        <taxon>Bacillati</taxon>
        <taxon>Actinomycetota</taxon>
        <taxon>Actinomycetes</taxon>
        <taxon>Micromonosporales</taxon>
        <taxon>Micromonosporaceae</taxon>
        <taxon>Actinocatenispora</taxon>
    </lineage>
</organism>
<name>A0A7R7DQT8_9ACTN</name>
<gene>
    <name evidence="2" type="ORF">Athai_33250</name>
</gene>
<dbReference type="AlphaFoldDB" id="A0A7R7DQT8"/>
<evidence type="ECO:0000313" key="3">
    <source>
        <dbReference type="Proteomes" id="UP000611640"/>
    </source>
</evidence>
<dbReference type="EMBL" id="AP023355">
    <property type="protein sequence ID" value="BCJ35822.1"/>
    <property type="molecule type" value="Genomic_DNA"/>
</dbReference>
<dbReference type="InterPro" id="IPR038220">
    <property type="entry name" value="PHOX_C_sf"/>
</dbReference>